<dbReference type="AlphaFoldDB" id="A0A5D4SD37"/>
<organism evidence="3 4">
    <name type="scientific">Bacillus infantis</name>
    <dbReference type="NCBI Taxonomy" id="324767"/>
    <lineage>
        <taxon>Bacteria</taxon>
        <taxon>Bacillati</taxon>
        <taxon>Bacillota</taxon>
        <taxon>Bacilli</taxon>
        <taxon>Bacillales</taxon>
        <taxon>Bacillaceae</taxon>
        <taxon>Bacillus</taxon>
    </lineage>
</organism>
<evidence type="ECO:0000259" key="1">
    <source>
        <dbReference type="Pfam" id="PF01408"/>
    </source>
</evidence>
<name>A0A5D4SD37_9BACI</name>
<sequence length="335" mass="37521">MEKMENINSKKLRVGIIGCGKIAQTRHIPEYLLNEGVEVVAVSDVNCKRAKEVATDNDIPFYFQNYEELLNMPDIDAVSVCTPNATHAEVTIQALNNQKHVLVEKPIAINIEDAEKMVDLAQNKNKILMVGYNQRLSPIHNWVKSYIKNEGIGKVYQFQSNFQHGGPGNWSVDGKNSWFFDRKEAGFGVTVDLGVHKLDLLQWLINDEVYQAQSFLSFNDKASVEDNAVFIVKTKSGVLGTFSFSWNNPQQDHRTVIYGEKGRIILGESYHGAIVELNNGEVIEKELIPQLRPDGFLNSGVVDHFVQCVRTGRQATASGIEALKTMKILLDQVNG</sequence>
<dbReference type="PRINTS" id="PR01775">
    <property type="entry name" value="GLFROXRDTASE"/>
</dbReference>
<dbReference type="SUPFAM" id="SSF51735">
    <property type="entry name" value="NAD(P)-binding Rossmann-fold domains"/>
    <property type="match status" value="1"/>
</dbReference>
<dbReference type="InterPro" id="IPR055170">
    <property type="entry name" value="GFO_IDH_MocA-like_dom"/>
</dbReference>
<proteinExistence type="predicted"/>
<dbReference type="InterPro" id="IPR008354">
    <property type="entry name" value="Glc-Fru_OxRdtase_bac"/>
</dbReference>
<feature type="domain" description="Gfo/Idh/MocA-like oxidoreductase N-terminal" evidence="1">
    <location>
        <begin position="12"/>
        <end position="132"/>
    </location>
</feature>
<dbReference type="EMBL" id="VTES01000006">
    <property type="protein sequence ID" value="TYS60581.1"/>
    <property type="molecule type" value="Genomic_DNA"/>
</dbReference>
<dbReference type="GO" id="GO:0000166">
    <property type="term" value="F:nucleotide binding"/>
    <property type="evidence" value="ECO:0007669"/>
    <property type="project" value="InterPro"/>
</dbReference>
<dbReference type="PANTHER" id="PTHR43377:SF1">
    <property type="entry name" value="BILIVERDIN REDUCTASE A"/>
    <property type="match status" value="1"/>
</dbReference>
<dbReference type="Pfam" id="PF22725">
    <property type="entry name" value="GFO_IDH_MocA_C3"/>
    <property type="match status" value="1"/>
</dbReference>
<feature type="domain" description="GFO/IDH/MocA-like oxidoreductase" evidence="2">
    <location>
        <begin position="143"/>
        <end position="264"/>
    </location>
</feature>
<protein>
    <submittedName>
        <fullName evidence="3">Gfo/Idh/MocA family oxidoreductase</fullName>
    </submittedName>
</protein>
<comment type="caution">
    <text evidence="3">The sequence shown here is derived from an EMBL/GenBank/DDBJ whole genome shotgun (WGS) entry which is preliminary data.</text>
</comment>
<dbReference type="InterPro" id="IPR051450">
    <property type="entry name" value="Gfo/Idh/MocA_Oxidoreductases"/>
</dbReference>
<evidence type="ECO:0000259" key="2">
    <source>
        <dbReference type="Pfam" id="PF22725"/>
    </source>
</evidence>
<dbReference type="SUPFAM" id="SSF55347">
    <property type="entry name" value="Glyceraldehyde-3-phosphate dehydrogenase-like, C-terminal domain"/>
    <property type="match status" value="1"/>
</dbReference>
<dbReference type="InterPro" id="IPR000683">
    <property type="entry name" value="Gfo/Idh/MocA-like_OxRdtase_N"/>
</dbReference>
<dbReference type="Proteomes" id="UP000323732">
    <property type="component" value="Unassembled WGS sequence"/>
</dbReference>
<accession>A0A5D4SD37</accession>
<evidence type="ECO:0000313" key="4">
    <source>
        <dbReference type="Proteomes" id="UP000323732"/>
    </source>
</evidence>
<gene>
    <name evidence="3" type="ORF">FZD47_20450</name>
</gene>
<dbReference type="InterPro" id="IPR036291">
    <property type="entry name" value="NAD(P)-bd_dom_sf"/>
</dbReference>
<reference evidence="3 4" key="1">
    <citation type="submission" date="2019-08" db="EMBL/GenBank/DDBJ databases">
        <title>Bacillus genomes from the desert of Cuatro Cienegas, Coahuila.</title>
        <authorList>
            <person name="Olmedo-Alvarez G."/>
        </authorList>
    </citation>
    <scope>NUCLEOTIDE SEQUENCE [LARGE SCALE GENOMIC DNA]</scope>
    <source>
        <strain evidence="3 4">CH37_1T</strain>
    </source>
</reference>
<dbReference type="PANTHER" id="PTHR43377">
    <property type="entry name" value="BILIVERDIN REDUCTASE A"/>
    <property type="match status" value="1"/>
</dbReference>
<dbReference type="Pfam" id="PF01408">
    <property type="entry name" value="GFO_IDH_MocA"/>
    <property type="match status" value="1"/>
</dbReference>
<evidence type="ECO:0000313" key="3">
    <source>
        <dbReference type="EMBL" id="TYS60581.1"/>
    </source>
</evidence>
<dbReference type="Gene3D" id="3.40.50.720">
    <property type="entry name" value="NAD(P)-binding Rossmann-like Domain"/>
    <property type="match status" value="1"/>
</dbReference>
<dbReference type="Gene3D" id="3.30.360.10">
    <property type="entry name" value="Dihydrodipicolinate Reductase, domain 2"/>
    <property type="match status" value="1"/>
</dbReference>